<dbReference type="RefSeq" id="WP_346160224.1">
    <property type="nucleotide sequence ID" value="NZ_BAAABZ010000045.1"/>
</dbReference>
<dbReference type="EMBL" id="BAAABZ010000045">
    <property type="protein sequence ID" value="GAA0540001.1"/>
    <property type="molecule type" value="Genomic_DNA"/>
</dbReference>
<organism evidence="3 4">
    <name type="scientific">Streptomyces mordarskii</name>
    <dbReference type="NCBI Taxonomy" id="1226758"/>
    <lineage>
        <taxon>Bacteria</taxon>
        <taxon>Bacillati</taxon>
        <taxon>Actinomycetota</taxon>
        <taxon>Actinomycetes</taxon>
        <taxon>Kitasatosporales</taxon>
        <taxon>Streptomycetaceae</taxon>
        <taxon>Streptomyces</taxon>
    </lineage>
</organism>
<dbReference type="Pfam" id="PF26348">
    <property type="entry name" value="SRA_ScoMcrA"/>
    <property type="match status" value="1"/>
</dbReference>
<dbReference type="InterPro" id="IPR015947">
    <property type="entry name" value="PUA-like_sf"/>
</dbReference>
<dbReference type="SUPFAM" id="SSF88697">
    <property type="entry name" value="PUA domain-like"/>
    <property type="match status" value="1"/>
</dbReference>
<sequence length="443" mass="49537">MNAWLLTCNRDVFDLDSFRRDGHELQSWSVVRYRRELADGDRFVMWITGPKGGLIGRGRFTGPPTQQASHPDEYWQEDPGQRWYAPLVMDEWLDEPVPRSEFTEDPRFVSASPFRTLFAGNPHRLSDDQWGAFSEAFDQRRTTASREWGLRPGDTIRRGDLHDLYGGSPTGDISTRPGAENLLLFTSPHTDHGQGCRNGWAEDGTFRYIGEDWAGDQGFSSTNDAAIRDHAREGLALRLFDGDGDDVRYVGEFAVDPAAPYTYADVSEPGGGSMRRVMQFHLVPVGIASQPATVPVGCEYRVADDTVEPAAATPGPLNADLTTRNLRAHRRLQNDLAAAARERGMTVLSPGAADPDFDLAWRKGDDDLVLCEVKSLTRTNEARQMRLGVGQLLDYHDLLRTRTSNVRAVLWVEHEPTDARWLGICRRAGIELAWPGREADILT</sequence>
<dbReference type="InterPro" id="IPR058712">
    <property type="entry name" value="SRA_ScoMcrA"/>
</dbReference>
<evidence type="ECO:0000313" key="3">
    <source>
        <dbReference type="EMBL" id="GAA0540001.1"/>
    </source>
</evidence>
<reference evidence="3 4" key="1">
    <citation type="journal article" date="2019" name="Int. J. Syst. Evol. Microbiol.">
        <title>The Global Catalogue of Microorganisms (GCM) 10K type strain sequencing project: providing services to taxonomists for standard genome sequencing and annotation.</title>
        <authorList>
            <consortium name="The Broad Institute Genomics Platform"/>
            <consortium name="The Broad Institute Genome Sequencing Center for Infectious Disease"/>
            <person name="Wu L."/>
            <person name="Ma J."/>
        </authorList>
    </citation>
    <scope>NUCLEOTIDE SEQUENCE [LARGE SCALE GENOMIC DNA]</scope>
    <source>
        <strain evidence="3 4">JCM 5052</strain>
    </source>
</reference>
<gene>
    <name evidence="3" type="ORF">GCM10010390_47490</name>
</gene>
<proteinExistence type="predicted"/>
<keyword evidence="4" id="KW-1185">Reference proteome</keyword>
<evidence type="ECO:0000256" key="1">
    <source>
        <dbReference type="SAM" id="MobiDB-lite"/>
    </source>
</evidence>
<dbReference type="Proteomes" id="UP001501576">
    <property type="component" value="Unassembled WGS sequence"/>
</dbReference>
<feature type="region of interest" description="Disordered" evidence="1">
    <location>
        <begin position="159"/>
        <end position="178"/>
    </location>
</feature>
<comment type="caution">
    <text evidence="3">The sequence shown here is derived from an EMBL/GenBank/DDBJ whole genome shotgun (WGS) entry which is preliminary data.</text>
</comment>
<name>A0ABN1DCQ6_9ACTN</name>
<evidence type="ECO:0000313" key="4">
    <source>
        <dbReference type="Proteomes" id="UP001501576"/>
    </source>
</evidence>
<evidence type="ECO:0000259" key="2">
    <source>
        <dbReference type="Pfam" id="PF26348"/>
    </source>
</evidence>
<accession>A0ABN1DCQ6</accession>
<feature type="domain" description="ScoMcrA-like SRA" evidence="2">
    <location>
        <begin position="157"/>
        <end position="288"/>
    </location>
</feature>
<protein>
    <recommendedName>
        <fullName evidence="2">ScoMcrA-like SRA domain-containing protein</fullName>
    </recommendedName>
</protein>